<keyword evidence="3 6" id="KW-0489">Methyltransferase</keyword>
<dbReference type="Pfam" id="PF00590">
    <property type="entry name" value="TP_methylase"/>
    <property type="match status" value="1"/>
</dbReference>
<gene>
    <name evidence="6" type="primary">rsmI</name>
    <name evidence="8" type="ORF">HMPREF9623_01924</name>
</gene>
<dbReference type="InterPro" id="IPR014777">
    <property type="entry name" value="4pyrrole_Mease_sub1"/>
</dbReference>
<keyword evidence="4 6" id="KW-0808">Transferase</keyword>
<keyword evidence="9" id="KW-1185">Reference proteome</keyword>
<organism evidence="8 9">
    <name type="scientific">Stomatobaculum longum</name>
    <dbReference type="NCBI Taxonomy" id="796942"/>
    <lineage>
        <taxon>Bacteria</taxon>
        <taxon>Bacillati</taxon>
        <taxon>Bacillota</taxon>
        <taxon>Clostridia</taxon>
        <taxon>Lachnospirales</taxon>
        <taxon>Lachnospiraceae</taxon>
        <taxon>Stomatobaculum</taxon>
    </lineage>
</organism>
<evidence type="ECO:0000256" key="2">
    <source>
        <dbReference type="ARBA" id="ARBA00022552"/>
    </source>
</evidence>
<keyword evidence="5 6" id="KW-0949">S-adenosyl-L-methionine</keyword>
<feature type="domain" description="Tetrapyrrole methylase" evidence="7">
    <location>
        <begin position="30"/>
        <end position="227"/>
    </location>
</feature>
<dbReference type="EC" id="2.1.1.198" evidence="6"/>
<dbReference type="PANTHER" id="PTHR46111:SF1">
    <property type="entry name" value="RIBOSOMAL RNA SMALL SUBUNIT METHYLTRANSFERASE I"/>
    <property type="match status" value="1"/>
</dbReference>
<keyword evidence="2 6" id="KW-0698">rRNA processing</keyword>
<keyword evidence="1 6" id="KW-0963">Cytoplasm</keyword>
<dbReference type="Gene3D" id="3.40.1010.10">
    <property type="entry name" value="Cobalt-precorrin-4 Transmethylase, Domain 1"/>
    <property type="match status" value="1"/>
</dbReference>
<dbReference type="HAMAP" id="MF_01877">
    <property type="entry name" value="16SrRNA_methyltr_I"/>
    <property type="match status" value="1"/>
</dbReference>
<comment type="function">
    <text evidence="6">Catalyzes the 2'-O-methylation of the ribose of cytidine 1402 (C1402) in 16S rRNA.</text>
</comment>
<evidence type="ECO:0000256" key="3">
    <source>
        <dbReference type="ARBA" id="ARBA00022603"/>
    </source>
</evidence>
<comment type="catalytic activity">
    <reaction evidence="6">
        <text>cytidine(1402) in 16S rRNA + S-adenosyl-L-methionine = 2'-O-methylcytidine(1402) in 16S rRNA + S-adenosyl-L-homocysteine + H(+)</text>
        <dbReference type="Rhea" id="RHEA:42924"/>
        <dbReference type="Rhea" id="RHEA-COMP:10285"/>
        <dbReference type="Rhea" id="RHEA-COMP:10286"/>
        <dbReference type="ChEBI" id="CHEBI:15378"/>
        <dbReference type="ChEBI" id="CHEBI:57856"/>
        <dbReference type="ChEBI" id="CHEBI:59789"/>
        <dbReference type="ChEBI" id="CHEBI:74495"/>
        <dbReference type="ChEBI" id="CHEBI:82748"/>
        <dbReference type="EC" id="2.1.1.198"/>
    </reaction>
</comment>
<dbReference type="CDD" id="cd11648">
    <property type="entry name" value="RsmI"/>
    <property type="match status" value="1"/>
</dbReference>
<dbReference type="InterPro" id="IPR014776">
    <property type="entry name" value="4pyrrole_Mease_sub2"/>
</dbReference>
<sequence>MYFARRVFTQTKFGRFTDINKERAVEERGKIYLVATPIGNLSDMSPRAVATLREADLIAAEDTRNTIKLLNHFEIRTHMTSYHEYNRTEKAYELVRRAEQGETIAVVTDAGMPAISDPGEVLVRFALDAGIEVTIVPGPCAAVSALAVSGQPTGRFVFEAFLPQDKKERRVRLEALRDETRTMILYEAPHRLARTLAELAEVLGRQRQLSLVRELTKKHEEVQRGSFSHFLQRYADEAGRAEIRGEYVLVIAGKSEAELRAEEAEAFADLTPAEHVAWYESQGFDRKEAMKKAAKDRGISRRELYHMLL</sequence>
<dbReference type="Proteomes" id="UP000018466">
    <property type="component" value="Unassembled WGS sequence"/>
</dbReference>
<dbReference type="AlphaFoldDB" id="A0AA36Y346"/>
<evidence type="ECO:0000256" key="5">
    <source>
        <dbReference type="ARBA" id="ARBA00022691"/>
    </source>
</evidence>
<protein>
    <recommendedName>
        <fullName evidence="6">Ribosomal RNA small subunit methyltransferase I</fullName>
        <ecNumber evidence="6">2.1.1.198</ecNumber>
    </recommendedName>
    <alternativeName>
        <fullName evidence="6">16S rRNA 2'-O-ribose C1402 methyltransferase</fullName>
    </alternativeName>
    <alternativeName>
        <fullName evidence="6">rRNA (cytidine-2'-O-)-methyltransferase RsmI</fullName>
    </alternativeName>
</protein>
<evidence type="ECO:0000256" key="4">
    <source>
        <dbReference type="ARBA" id="ARBA00022679"/>
    </source>
</evidence>
<dbReference type="InterPro" id="IPR035996">
    <property type="entry name" value="4pyrrol_Methylase_sf"/>
</dbReference>
<dbReference type="GO" id="GO:0005737">
    <property type="term" value="C:cytoplasm"/>
    <property type="evidence" value="ECO:0007669"/>
    <property type="project" value="UniProtKB-SubCell"/>
</dbReference>
<dbReference type="InterPro" id="IPR008189">
    <property type="entry name" value="rRNA_ssu_MeTfrase_I"/>
</dbReference>
<evidence type="ECO:0000313" key="8">
    <source>
        <dbReference type="EMBL" id="EHO15603.1"/>
    </source>
</evidence>
<dbReference type="InterPro" id="IPR000878">
    <property type="entry name" value="4pyrrol_Mease"/>
</dbReference>
<dbReference type="PANTHER" id="PTHR46111">
    <property type="entry name" value="RIBOSOMAL RNA SMALL SUBUNIT METHYLTRANSFERASE I"/>
    <property type="match status" value="1"/>
</dbReference>
<dbReference type="SUPFAM" id="SSF53790">
    <property type="entry name" value="Tetrapyrrole methylase"/>
    <property type="match status" value="1"/>
</dbReference>
<comment type="subcellular location">
    <subcellularLocation>
        <location evidence="6">Cytoplasm</location>
    </subcellularLocation>
</comment>
<proteinExistence type="inferred from homology"/>
<accession>A0AA36Y346</accession>
<evidence type="ECO:0000313" key="9">
    <source>
        <dbReference type="Proteomes" id="UP000018466"/>
    </source>
</evidence>
<evidence type="ECO:0000259" key="7">
    <source>
        <dbReference type="Pfam" id="PF00590"/>
    </source>
</evidence>
<evidence type="ECO:0000256" key="1">
    <source>
        <dbReference type="ARBA" id="ARBA00022490"/>
    </source>
</evidence>
<dbReference type="NCBIfam" id="TIGR00096">
    <property type="entry name" value="16S rRNA (cytidine(1402)-2'-O)-methyltransferase"/>
    <property type="match status" value="1"/>
</dbReference>
<evidence type="ECO:0000256" key="6">
    <source>
        <dbReference type="HAMAP-Rule" id="MF_01877"/>
    </source>
</evidence>
<dbReference type="EMBL" id="AGEL01000015">
    <property type="protein sequence ID" value="EHO15603.1"/>
    <property type="molecule type" value="Genomic_DNA"/>
</dbReference>
<dbReference type="PIRSF" id="PIRSF005917">
    <property type="entry name" value="MTase_YraL"/>
    <property type="match status" value="1"/>
</dbReference>
<dbReference type="Gene3D" id="3.30.950.10">
    <property type="entry name" value="Methyltransferase, Cobalt-precorrin-4 Transmethylase, Domain 2"/>
    <property type="match status" value="1"/>
</dbReference>
<name>A0AA36Y346_9FIRM</name>
<reference evidence="8 9" key="1">
    <citation type="submission" date="2011-10" db="EMBL/GenBank/DDBJ databases">
        <title>The Genome Sequence of Lachnospiraceae bacterium ACC2.</title>
        <authorList>
            <consortium name="The Broad Institute Genome Sequencing Platform"/>
            <person name="Earl A."/>
            <person name="Ward D."/>
            <person name="Feldgarden M."/>
            <person name="Gevers D."/>
            <person name="Sizova M."/>
            <person name="Hazen A."/>
            <person name="Epstein S."/>
            <person name="Young S.K."/>
            <person name="Zeng Q."/>
            <person name="Gargeya S."/>
            <person name="Fitzgerald M."/>
            <person name="Haas B."/>
            <person name="Abouelleil A."/>
            <person name="Alvarado L."/>
            <person name="Arachchi H.M."/>
            <person name="Berlin A."/>
            <person name="Brown A."/>
            <person name="Chapman S.B."/>
            <person name="Chen Z."/>
            <person name="Dunbar C."/>
            <person name="Freedman E."/>
            <person name="Gearin G."/>
            <person name="Goldberg J."/>
            <person name="Griggs A."/>
            <person name="Gujja S."/>
            <person name="Heiman D."/>
            <person name="Howarth C."/>
            <person name="Larson L."/>
            <person name="Lui A."/>
            <person name="MacDonald P.J.P."/>
            <person name="Montmayeur A."/>
            <person name="Murphy C."/>
            <person name="Neiman D."/>
            <person name="Pearson M."/>
            <person name="Priest M."/>
            <person name="Roberts A."/>
            <person name="Saif S."/>
            <person name="Shea T."/>
            <person name="Shenoy N."/>
            <person name="Sisk P."/>
            <person name="Stolte C."/>
            <person name="Sykes S."/>
            <person name="Wortman J."/>
            <person name="Nusbaum C."/>
            <person name="Birren B."/>
        </authorList>
    </citation>
    <scope>NUCLEOTIDE SEQUENCE [LARGE SCALE GENOMIC DNA]</scope>
    <source>
        <strain evidence="8 9">ACC2</strain>
    </source>
</reference>
<comment type="caution">
    <text evidence="8">The sequence shown here is derived from an EMBL/GenBank/DDBJ whole genome shotgun (WGS) entry which is preliminary data.</text>
</comment>
<comment type="similarity">
    <text evidence="6">Belongs to the methyltransferase superfamily. RsmI family.</text>
</comment>
<dbReference type="FunFam" id="3.40.1010.10:FF:000007">
    <property type="entry name" value="Ribosomal RNA small subunit methyltransferase I"/>
    <property type="match status" value="1"/>
</dbReference>
<dbReference type="FunFam" id="3.30.950.10:FF:000002">
    <property type="entry name" value="Ribosomal RNA small subunit methyltransferase I"/>
    <property type="match status" value="1"/>
</dbReference>
<dbReference type="GO" id="GO:0070677">
    <property type="term" value="F:rRNA (cytosine-2'-O-)-methyltransferase activity"/>
    <property type="evidence" value="ECO:0007669"/>
    <property type="project" value="UniProtKB-UniRule"/>
</dbReference>